<evidence type="ECO:0000256" key="1">
    <source>
        <dbReference type="SAM" id="Phobius"/>
    </source>
</evidence>
<accession>A0ABW1URU1</accession>
<proteinExistence type="predicted"/>
<keyword evidence="1" id="KW-0812">Transmembrane</keyword>
<keyword evidence="3" id="KW-1185">Reference proteome</keyword>
<sequence>MFDLFLRFIKWFLIVAVAIAIFFYIGIPLLIMAAIAFGIYYLYKRYKSSRYTPEGRKKVN</sequence>
<feature type="transmembrane region" description="Helical" evidence="1">
    <location>
        <begin position="12"/>
        <end position="43"/>
    </location>
</feature>
<dbReference type="RefSeq" id="WP_125591887.1">
    <property type="nucleotide sequence ID" value="NZ_JBHSSN010000002.1"/>
</dbReference>
<keyword evidence="1" id="KW-1133">Transmembrane helix</keyword>
<dbReference type="EMBL" id="JBHSSN010000002">
    <property type="protein sequence ID" value="MFC6322426.1"/>
    <property type="molecule type" value="Genomic_DNA"/>
</dbReference>
<keyword evidence="1" id="KW-0472">Membrane</keyword>
<name>A0ABW1URU1_9LACO</name>
<dbReference type="Proteomes" id="UP001596186">
    <property type="component" value="Unassembled WGS sequence"/>
</dbReference>
<evidence type="ECO:0000313" key="2">
    <source>
        <dbReference type="EMBL" id="MFC6322426.1"/>
    </source>
</evidence>
<organism evidence="2 3">
    <name type="scientific">Companilactobacillus baiquanensis</name>
    <dbReference type="NCBI Taxonomy" id="2486005"/>
    <lineage>
        <taxon>Bacteria</taxon>
        <taxon>Bacillati</taxon>
        <taxon>Bacillota</taxon>
        <taxon>Bacilli</taxon>
        <taxon>Lactobacillales</taxon>
        <taxon>Lactobacillaceae</taxon>
        <taxon>Companilactobacillus</taxon>
    </lineage>
</organism>
<protein>
    <submittedName>
        <fullName evidence="2">Uncharacterized protein</fullName>
    </submittedName>
</protein>
<comment type="caution">
    <text evidence="2">The sequence shown here is derived from an EMBL/GenBank/DDBJ whole genome shotgun (WGS) entry which is preliminary data.</text>
</comment>
<reference evidence="3" key="1">
    <citation type="journal article" date="2019" name="Int. J. Syst. Evol. Microbiol.">
        <title>The Global Catalogue of Microorganisms (GCM) 10K type strain sequencing project: providing services to taxonomists for standard genome sequencing and annotation.</title>
        <authorList>
            <consortium name="The Broad Institute Genomics Platform"/>
            <consortium name="The Broad Institute Genome Sequencing Center for Infectious Disease"/>
            <person name="Wu L."/>
            <person name="Ma J."/>
        </authorList>
    </citation>
    <scope>NUCLEOTIDE SEQUENCE [LARGE SCALE GENOMIC DNA]</scope>
    <source>
        <strain evidence="3">CCM 8895</strain>
    </source>
</reference>
<gene>
    <name evidence="2" type="ORF">ACFP1F_01420</name>
</gene>
<evidence type="ECO:0000313" key="3">
    <source>
        <dbReference type="Proteomes" id="UP001596186"/>
    </source>
</evidence>